<dbReference type="Gramene" id="EFJ07390">
    <property type="protein sequence ID" value="EFJ07390"/>
    <property type="gene ID" value="SELMODRAFT_429924"/>
</dbReference>
<accession>D8RJW3</accession>
<name>D8RJW3_SELML</name>
<dbReference type="InParanoid" id="D8RJW3"/>
<dbReference type="Proteomes" id="UP000001514">
    <property type="component" value="Unassembled WGS sequence"/>
</dbReference>
<evidence type="ECO:0000313" key="4">
    <source>
        <dbReference type="Proteomes" id="UP000001514"/>
    </source>
</evidence>
<dbReference type="Gramene" id="EFJ27343">
    <property type="protein sequence ID" value="EFJ27343"/>
    <property type="gene ID" value="SELMODRAFT_412053"/>
</dbReference>
<organism evidence="4">
    <name type="scientific">Selaginella moellendorffii</name>
    <name type="common">Spikemoss</name>
    <dbReference type="NCBI Taxonomy" id="88036"/>
    <lineage>
        <taxon>Eukaryota</taxon>
        <taxon>Viridiplantae</taxon>
        <taxon>Streptophyta</taxon>
        <taxon>Embryophyta</taxon>
        <taxon>Tracheophyta</taxon>
        <taxon>Lycopodiopsida</taxon>
        <taxon>Selaginellales</taxon>
        <taxon>Selaginellaceae</taxon>
        <taxon>Selaginella</taxon>
    </lineage>
</organism>
<dbReference type="Pfam" id="PF04640">
    <property type="entry name" value="PLATZ"/>
    <property type="match status" value="1"/>
</dbReference>
<dbReference type="InterPro" id="IPR006734">
    <property type="entry name" value="PLATZ"/>
</dbReference>
<dbReference type="PANTHER" id="PTHR31065:SF1">
    <property type="entry name" value="OS09G0116050 PROTEIN"/>
    <property type="match status" value="1"/>
</dbReference>
<dbReference type="PANTHER" id="PTHR31065">
    <property type="entry name" value="PLATZ TRANSCRIPTION FACTOR FAMILY PROTEIN"/>
    <property type="match status" value="1"/>
</dbReference>
<protein>
    <recommendedName>
        <fullName evidence="5">PLATZ transcription factor family protein</fullName>
    </recommendedName>
</protein>
<dbReference type="KEGG" id="smo:SELMODRAFT_412053"/>
<feature type="region of interest" description="Disordered" evidence="1">
    <location>
        <begin position="110"/>
        <end position="209"/>
    </location>
</feature>
<dbReference type="KEGG" id="smo:SELMODRAFT_429924"/>
<evidence type="ECO:0000313" key="2">
    <source>
        <dbReference type="EMBL" id="EFJ07390.1"/>
    </source>
</evidence>
<dbReference type="EMBL" id="GL377582">
    <property type="protein sequence ID" value="EFJ27343.1"/>
    <property type="molecule type" value="Genomic_DNA"/>
</dbReference>
<dbReference type="EMBL" id="GL377686">
    <property type="protein sequence ID" value="EFJ07390.1"/>
    <property type="molecule type" value="Genomic_DNA"/>
</dbReference>
<evidence type="ECO:0000256" key="1">
    <source>
        <dbReference type="SAM" id="MobiDB-lite"/>
    </source>
</evidence>
<proteinExistence type="predicted"/>
<reference evidence="3 4" key="1">
    <citation type="journal article" date="2011" name="Science">
        <title>The Selaginella genome identifies genetic changes associated with the evolution of vascular plants.</title>
        <authorList>
            <person name="Banks J.A."/>
            <person name="Nishiyama T."/>
            <person name="Hasebe M."/>
            <person name="Bowman J.L."/>
            <person name="Gribskov M."/>
            <person name="dePamphilis C."/>
            <person name="Albert V.A."/>
            <person name="Aono N."/>
            <person name="Aoyama T."/>
            <person name="Ambrose B.A."/>
            <person name="Ashton N.W."/>
            <person name="Axtell M.J."/>
            <person name="Barker E."/>
            <person name="Barker M.S."/>
            <person name="Bennetzen J.L."/>
            <person name="Bonawitz N.D."/>
            <person name="Chapple C."/>
            <person name="Cheng C."/>
            <person name="Correa L.G."/>
            <person name="Dacre M."/>
            <person name="DeBarry J."/>
            <person name="Dreyer I."/>
            <person name="Elias M."/>
            <person name="Engstrom E.M."/>
            <person name="Estelle M."/>
            <person name="Feng L."/>
            <person name="Finet C."/>
            <person name="Floyd S.K."/>
            <person name="Frommer W.B."/>
            <person name="Fujita T."/>
            <person name="Gramzow L."/>
            <person name="Gutensohn M."/>
            <person name="Harholt J."/>
            <person name="Hattori M."/>
            <person name="Heyl A."/>
            <person name="Hirai T."/>
            <person name="Hiwatashi Y."/>
            <person name="Ishikawa M."/>
            <person name="Iwata M."/>
            <person name="Karol K.G."/>
            <person name="Koehler B."/>
            <person name="Kolukisaoglu U."/>
            <person name="Kubo M."/>
            <person name="Kurata T."/>
            <person name="Lalonde S."/>
            <person name="Li K."/>
            <person name="Li Y."/>
            <person name="Litt A."/>
            <person name="Lyons E."/>
            <person name="Manning G."/>
            <person name="Maruyama T."/>
            <person name="Michael T.P."/>
            <person name="Mikami K."/>
            <person name="Miyazaki S."/>
            <person name="Morinaga S."/>
            <person name="Murata T."/>
            <person name="Mueller-Roeber B."/>
            <person name="Nelson D.R."/>
            <person name="Obara M."/>
            <person name="Oguri Y."/>
            <person name="Olmstead R.G."/>
            <person name="Onodera N."/>
            <person name="Petersen B.L."/>
            <person name="Pils B."/>
            <person name="Prigge M."/>
            <person name="Rensing S.A."/>
            <person name="Riano-Pachon D.M."/>
            <person name="Roberts A.W."/>
            <person name="Sato Y."/>
            <person name="Scheller H.V."/>
            <person name="Schulz B."/>
            <person name="Schulz C."/>
            <person name="Shakirov E.V."/>
            <person name="Shibagaki N."/>
            <person name="Shinohara N."/>
            <person name="Shippen D.E."/>
            <person name="Soerensen I."/>
            <person name="Sotooka R."/>
            <person name="Sugimoto N."/>
            <person name="Sugita M."/>
            <person name="Sumikawa N."/>
            <person name="Tanurdzic M."/>
            <person name="Theissen G."/>
            <person name="Ulvskov P."/>
            <person name="Wakazuki S."/>
            <person name="Weng J.K."/>
            <person name="Willats W.W."/>
            <person name="Wipf D."/>
            <person name="Wolf P.G."/>
            <person name="Yang L."/>
            <person name="Zimmer A.D."/>
            <person name="Zhu Q."/>
            <person name="Mitros T."/>
            <person name="Hellsten U."/>
            <person name="Loque D."/>
            <person name="Otillar R."/>
            <person name="Salamov A."/>
            <person name="Schmutz J."/>
            <person name="Shapiro H."/>
            <person name="Lindquist E."/>
            <person name="Lucas S."/>
            <person name="Rokhsar D."/>
            <person name="Grigoriev I.V."/>
        </authorList>
    </citation>
    <scope>NUCLEOTIDE SEQUENCE [LARGE SCALE GENOMIC DNA]</scope>
</reference>
<gene>
    <name evidence="3" type="ORF">SELMODRAFT_412053</name>
    <name evidence="2" type="ORF">SELMODRAFT_429924</name>
</gene>
<evidence type="ECO:0008006" key="5">
    <source>
        <dbReference type="Google" id="ProtNLM"/>
    </source>
</evidence>
<feature type="compositionally biased region" description="Low complexity" evidence="1">
    <location>
        <begin position="129"/>
        <end position="138"/>
    </location>
</feature>
<evidence type="ECO:0000313" key="3">
    <source>
        <dbReference type="EMBL" id="EFJ27343.1"/>
    </source>
</evidence>
<keyword evidence="4" id="KW-1185">Reference proteome</keyword>
<dbReference type="HOGENOM" id="CLU_070437_3_1_1"/>
<sequence>MVRRYVYHDVIRLQDIQKFVDCALVQTYIINSARVVFLNQRPQPRPSRGFGNSCETCERSLQDAYRYCSLACKVDAVVRRGKDLSSLAPRQGASNAQPDDFFVLSPAESLKSDSDEEMSPNSVLEDANSSSPTSSGSSGDDEEDSISCDFGESAAARTSMFVNPNPPMKKFRSHRSTTAAKFLANIGGSSGSSSSSKHRKGVPHRSPLW</sequence>
<dbReference type="AlphaFoldDB" id="D8RJW3"/>